<reference evidence="1" key="1">
    <citation type="submission" date="2021-03" db="EMBL/GenBank/DDBJ databases">
        <title>Draft genome sequence of rust myrtle Austropuccinia psidii MF-1, a brazilian biotype.</title>
        <authorList>
            <person name="Quecine M.C."/>
            <person name="Pachon D.M.R."/>
            <person name="Bonatelli M.L."/>
            <person name="Correr F.H."/>
            <person name="Franceschini L.M."/>
            <person name="Leite T.F."/>
            <person name="Margarido G.R.A."/>
            <person name="Almeida C.A."/>
            <person name="Ferrarezi J.A."/>
            <person name="Labate C.A."/>
        </authorList>
    </citation>
    <scope>NUCLEOTIDE SEQUENCE</scope>
    <source>
        <strain evidence="1">MF-1</strain>
    </source>
</reference>
<evidence type="ECO:0000313" key="2">
    <source>
        <dbReference type="Proteomes" id="UP000765509"/>
    </source>
</evidence>
<accession>A0A9Q3EU88</accession>
<organism evidence="1 2">
    <name type="scientific">Austropuccinia psidii MF-1</name>
    <dbReference type="NCBI Taxonomy" id="1389203"/>
    <lineage>
        <taxon>Eukaryota</taxon>
        <taxon>Fungi</taxon>
        <taxon>Dikarya</taxon>
        <taxon>Basidiomycota</taxon>
        <taxon>Pucciniomycotina</taxon>
        <taxon>Pucciniomycetes</taxon>
        <taxon>Pucciniales</taxon>
        <taxon>Sphaerophragmiaceae</taxon>
        <taxon>Austropuccinia</taxon>
    </lineage>
</organism>
<sequence>MVTIGPSSNVLTPSPSFIGQKMTSLRLKSEVTIGWWPRKGVDKLILEGTGLIMRNRSHLPVWDPGVHSILGILSFSSTTKESSQGHLGQELLWLRGRKGWTMNKHFLCACWQASQASVVVKEQMQGIPRLVHKVPTSKNKTIQVSNCLESKQS</sequence>
<proteinExistence type="predicted"/>
<evidence type="ECO:0000313" key="1">
    <source>
        <dbReference type="EMBL" id="MBW0525006.1"/>
    </source>
</evidence>
<keyword evidence="2" id="KW-1185">Reference proteome</keyword>
<gene>
    <name evidence="1" type="ORF">O181_064721</name>
</gene>
<dbReference type="EMBL" id="AVOT02031479">
    <property type="protein sequence ID" value="MBW0525006.1"/>
    <property type="molecule type" value="Genomic_DNA"/>
</dbReference>
<name>A0A9Q3EU88_9BASI</name>
<protein>
    <submittedName>
        <fullName evidence="1">Uncharacterized protein</fullName>
    </submittedName>
</protein>
<dbReference type="AlphaFoldDB" id="A0A9Q3EU88"/>
<comment type="caution">
    <text evidence="1">The sequence shown here is derived from an EMBL/GenBank/DDBJ whole genome shotgun (WGS) entry which is preliminary data.</text>
</comment>
<dbReference type="Proteomes" id="UP000765509">
    <property type="component" value="Unassembled WGS sequence"/>
</dbReference>